<dbReference type="Proteomes" id="UP000568106">
    <property type="component" value="Unassembled WGS sequence"/>
</dbReference>
<keyword evidence="6 10" id="KW-0418">Kinase</keyword>
<keyword evidence="11" id="KW-1185">Reference proteome</keyword>
<evidence type="ECO:0000256" key="3">
    <source>
        <dbReference type="ARBA" id="ARBA00022553"/>
    </source>
</evidence>
<dbReference type="SUPFAM" id="SSF55874">
    <property type="entry name" value="ATPase domain of HSP90 chaperone/DNA topoisomerase II/histidine kinase"/>
    <property type="match status" value="1"/>
</dbReference>
<evidence type="ECO:0000259" key="9">
    <source>
        <dbReference type="PROSITE" id="PS50109"/>
    </source>
</evidence>
<dbReference type="PANTHER" id="PTHR43065:SF10">
    <property type="entry name" value="PEROXIDE STRESS-ACTIVATED HISTIDINE KINASE MAK3"/>
    <property type="match status" value="1"/>
</dbReference>
<dbReference type="CDD" id="cd00082">
    <property type="entry name" value="HisKA"/>
    <property type="match status" value="1"/>
</dbReference>
<dbReference type="Gene3D" id="3.30.565.10">
    <property type="entry name" value="Histidine kinase-like ATPase, C-terminal domain"/>
    <property type="match status" value="1"/>
</dbReference>
<dbReference type="SUPFAM" id="SSF47384">
    <property type="entry name" value="Homodimeric domain of signal transducing histidine kinase"/>
    <property type="match status" value="1"/>
</dbReference>
<dbReference type="PROSITE" id="PS50109">
    <property type="entry name" value="HIS_KIN"/>
    <property type="match status" value="1"/>
</dbReference>
<dbReference type="EC" id="2.7.13.3" evidence="2"/>
<evidence type="ECO:0000256" key="4">
    <source>
        <dbReference type="ARBA" id="ARBA00022679"/>
    </source>
</evidence>
<protein>
    <recommendedName>
        <fullName evidence="2">histidine kinase</fullName>
        <ecNumber evidence="2">2.7.13.3</ecNumber>
    </recommendedName>
</protein>
<name>A0A7W8IIV5_9BACT</name>
<dbReference type="InterPro" id="IPR003661">
    <property type="entry name" value="HisK_dim/P_dom"/>
</dbReference>
<evidence type="ECO:0000256" key="2">
    <source>
        <dbReference type="ARBA" id="ARBA00012438"/>
    </source>
</evidence>
<keyword evidence="8" id="KW-0902">Two-component regulatory system</keyword>
<comment type="catalytic activity">
    <reaction evidence="1">
        <text>ATP + protein L-histidine = ADP + protein N-phospho-L-histidine.</text>
        <dbReference type="EC" id="2.7.13.3"/>
    </reaction>
</comment>
<dbReference type="Pfam" id="PF02518">
    <property type="entry name" value="HATPase_c"/>
    <property type="match status" value="1"/>
</dbReference>
<dbReference type="InterPro" id="IPR003594">
    <property type="entry name" value="HATPase_dom"/>
</dbReference>
<sequence>MWPGAREMGGLIVLRWVELSLAGGGLWALWCRMQVGVAEGRRERREQEELRAYAGLDVRLGADAELPELAVRVSRLMAEKSVFRRTAVLVRDAGRVLSVAASAGMEETTVESLNAWAEGVVEAERRGGIGTRRGEGGLGRRVKNNAFAVVFGMGLGSGMGAGSGTGRGQNTRFGEEARGAIVIPLWTTSGRMMGALAVGADGLLSVRQRELEEALWPLEALGVKVARAMENAVLAEKLMRAERLAGLGMLAGGMAHALSNPLTAVLGFAELIAGSTGEARVKTDAEIIVREALRMRQTVETLLEFWKPVGQGDELVDLTELVRELAAACGEKLEGRGIRLVVQADGEMPEVRGNRHRLRQLLEHLLNNAAQALAGVRGVKTSEEMVIRMSLSCSGSYSGSYSGNTAGDDSGDASEGLDGRRVHLIVSDTGPGFREPGRIFDPIYTMQEAGDGAGMGLSLCYSIVQEHGGEISAFNMHPHGAAVAVEMPVRMAAEKKSVVAEEGVRRAAVGG</sequence>
<proteinExistence type="predicted"/>
<feature type="domain" description="Histidine kinase" evidence="9">
    <location>
        <begin position="253"/>
        <end position="491"/>
    </location>
</feature>
<dbReference type="Pfam" id="PF00512">
    <property type="entry name" value="HisKA"/>
    <property type="match status" value="1"/>
</dbReference>
<organism evidence="10 11">
    <name type="scientific">Tunturiibacter empetritectus</name>
    <dbReference type="NCBI Taxonomy" id="3069691"/>
    <lineage>
        <taxon>Bacteria</taxon>
        <taxon>Pseudomonadati</taxon>
        <taxon>Acidobacteriota</taxon>
        <taxon>Terriglobia</taxon>
        <taxon>Terriglobales</taxon>
        <taxon>Acidobacteriaceae</taxon>
        <taxon>Tunturiibacter</taxon>
    </lineage>
</organism>
<comment type="caution">
    <text evidence="10">The sequence shown here is derived from an EMBL/GenBank/DDBJ whole genome shotgun (WGS) entry which is preliminary data.</text>
</comment>
<evidence type="ECO:0000256" key="6">
    <source>
        <dbReference type="ARBA" id="ARBA00022777"/>
    </source>
</evidence>
<evidence type="ECO:0000256" key="5">
    <source>
        <dbReference type="ARBA" id="ARBA00022741"/>
    </source>
</evidence>
<reference evidence="10" key="1">
    <citation type="submission" date="2020-08" db="EMBL/GenBank/DDBJ databases">
        <title>Genomic Encyclopedia of Type Strains, Phase IV (KMG-V): Genome sequencing to study the core and pangenomes of soil and plant-associated prokaryotes.</title>
        <authorList>
            <person name="Whitman W."/>
        </authorList>
    </citation>
    <scope>NUCLEOTIDE SEQUENCE [LARGE SCALE GENOMIC DNA]</scope>
    <source>
        <strain evidence="10">M8UP27</strain>
    </source>
</reference>
<dbReference type="PANTHER" id="PTHR43065">
    <property type="entry name" value="SENSOR HISTIDINE KINASE"/>
    <property type="match status" value="1"/>
</dbReference>
<dbReference type="SMART" id="SM00387">
    <property type="entry name" value="HATPase_c"/>
    <property type="match status" value="1"/>
</dbReference>
<gene>
    <name evidence="10" type="ORF">HDF09_001829</name>
</gene>
<dbReference type="InterPro" id="IPR004358">
    <property type="entry name" value="Sig_transdc_His_kin-like_C"/>
</dbReference>
<evidence type="ECO:0000313" key="11">
    <source>
        <dbReference type="Proteomes" id="UP000568106"/>
    </source>
</evidence>
<dbReference type="SUPFAM" id="SSF55781">
    <property type="entry name" value="GAF domain-like"/>
    <property type="match status" value="1"/>
</dbReference>
<dbReference type="GO" id="GO:0005524">
    <property type="term" value="F:ATP binding"/>
    <property type="evidence" value="ECO:0007669"/>
    <property type="project" value="UniProtKB-KW"/>
</dbReference>
<dbReference type="PRINTS" id="PR00344">
    <property type="entry name" value="BCTRLSENSOR"/>
</dbReference>
<dbReference type="InterPro" id="IPR036097">
    <property type="entry name" value="HisK_dim/P_sf"/>
</dbReference>
<keyword evidence="3" id="KW-0597">Phosphoprotein</keyword>
<dbReference type="InterPro" id="IPR005467">
    <property type="entry name" value="His_kinase_dom"/>
</dbReference>
<dbReference type="EMBL" id="JACHDY010000002">
    <property type="protein sequence ID" value="MBB5317160.1"/>
    <property type="molecule type" value="Genomic_DNA"/>
</dbReference>
<evidence type="ECO:0000313" key="10">
    <source>
        <dbReference type="EMBL" id="MBB5317160.1"/>
    </source>
</evidence>
<dbReference type="Gene3D" id="1.10.287.130">
    <property type="match status" value="1"/>
</dbReference>
<keyword evidence="5" id="KW-0547">Nucleotide-binding</keyword>
<keyword evidence="4" id="KW-0808">Transferase</keyword>
<dbReference type="SMART" id="SM00388">
    <property type="entry name" value="HisKA"/>
    <property type="match status" value="1"/>
</dbReference>
<dbReference type="AlphaFoldDB" id="A0A7W8IIV5"/>
<accession>A0A7W8IIV5</accession>
<evidence type="ECO:0000256" key="7">
    <source>
        <dbReference type="ARBA" id="ARBA00022840"/>
    </source>
</evidence>
<dbReference type="InterPro" id="IPR036890">
    <property type="entry name" value="HATPase_C_sf"/>
</dbReference>
<evidence type="ECO:0000256" key="8">
    <source>
        <dbReference type="ARBA" id="ARBA00023012"/>
    </source>
</evidence>
<keyword evidence="7" id="KW-0067">ATP-binding</keyword>
<dbReference type="GO" id="GO:0000155">
    <property type="term" value="F:phosphorelay sensor kinase activity"/>
    <property type="evidence" value="ECO:0007669"/>
    <property type="project" value="InterPro"/>
</dbReference>
<evidence type="ECO:0000256" key="1">
    <source>
        <dbReference type="ARBA" id="ARBA00000085"/>
    </source>
</evidence>